<dbReference type="InterPro" id="IPR032710">
    <property type="entry name" value="NTF2-like_dom_sf"/>
</dbReference>
<evidence type="ECO:0000313" key="17">
    <source>
        <dbReference type="Proteomes" id="UP000694402"/>
    </source>
</evidence>
<evidence type="ECO:0000313" key="16">
    <source>
        <dbReference type="Ensembl" id="ENSOTSP00005112710.1"/>
    </source>
</evidence>
<comment type="function">
    <text evidence="12">CaM-kinase II (CAMK2) is a prominent kinase in the central nervous system.</text>
</comment>
<dbReference type="InterPro" id="IPR000719">
    <property type="entry name" value="Prot_kinase_dom"/>
</dbReference>
<reference evidence="17" key="1">
    <citation type="journal article" date="2018" name="PLoS ONE">
        <title>Chinook salmon (Oncorhynchus tshawytscha) genome and transcriptome.</title>
        <authorList>
            <person name="Christensen K.A."/>
            <person name="Leong J.S."/>
            <person name="Sakhrani D."/>
            <person name="Biagi C.A."/>
            <person name="Minkley D.R."/>
            <person name="Withler R.E."/>
            <person name="Rondeau E.B."/>
            <person name="Koop B.F."/>
            <person name="Devlin R.H."/>
        </authorList>
    </citation>
    <scope>NUCLEOTIDE SEQUENCE [LARGE SCALE GENOMIC DNA]</scope>
</reference>
<sequence length="522" mass="59065">MATIVTSTRFTDEYQLYEELGKGAFSVVRRCVKKSSGQEFAAKIINTKKLSARDHQKLEREARICRLLKHSNIVRLHDSISEEGFHYLVFDLVTGGELFEDIVAREYYSEADASQCINQILESVQHIHQHDIVHRDLKPENLLLASKMKGAAVKLADFGLAIEVQGDQQAWFGFAGTPGYLSPEVLRKDAYGKPVDIWACGVILYILLVGYPPFWDEDQHKLYQQIKAGAYDFPSPEWDTVTPEAKNLINQMLTINPSKRITADQALKHPWICQRSTVASMIHRQETVECLRKFNARRKLKVHYCCEGVGCAVSVSLTRMLLTYVSLISLITISLTISLQGSTESSNTNEDEDMKGSKMTLFLSLWSNISDRMTCLCYIASCVCVTHPSRKQEIIKITEQLIEAVNNGDFEAYTRICDPGLTSFEPEALGNLVEGMDFHKFYFENLLSKNSKPVHTTLLNPHVHLIGEEAACIAYIRLTQFVDGQGRPRSSQSEETRVWHRRDSKWLNVHFHCSGAPAAPLQ</sequence>
<dbReference type="Gene3D" id="6.10.140.620">
    <property type="match status" value="1"/>
</dbReference>
<evidence type="ECO:0000256" key="8">
    <source>
        <dbReference type="ARBA" id="ARBA00022840"/>
    </source>
</evidence>
<keyword evidence="17" id="KW-1185">Reference proteome</keyword>
<dbReference type="FunFam" id="3.30.200.20:FF:000002">
    <property type="entry name" value="Calcium/calmodulin-dependent protein kinase type II subunit delta isoform 2"/>
    <property type="match status" value="1"/>
</dbReference>
<dbReference type="PANTHER" id="PTHR24347">
    <property type="entry name" value="SERINE/THREONINE-PROTEIN KINASE"/>
    <property type="match status" value="1"/>
</dbReference>
<keyword evidence="8 14" id="KW-0067">ATP-binding</keyword>
<dbReference type="PROSITE" id="PS50011">
    <property type="entry name" value="PROTEIN_KINASE_DOM"/>
    <property type="match status" value="1"/>
</dbReference>
<keyword evidence="9" id="KW-0112">Calmodulin-binding</keyword>
<protein>
    <recommendedName>
        <fullName evidence="2">calcium/calmodulin-dependent protein kinase</fullName>
        <ecNumber evidence="2">2.7.11.17</ecNumber>
    </recommendedName>
</protein>
<dbReference type="SUPFAM" id="SSF54427">
    <property type="entry name" value="NTF2-like"/>
    <property type="match status" value="1"/>
</dbReference>
<dbReference type="PROSITE" id="PS00107">
    <property type="entry name" value="PROTEIN_KINASE_ATP"/>
    <property type="match status" value="1"/>
</dbReference>
<dbReference type="InterPro" id="IPR008271">
    <property type="entry name" value="Ser/Thr_kinase_AS"/>
</dbReference>
<evidence type="ECO:0000256" key="6">
    <source>
        <dbReference type="ARBA" id="ARBA00022741"/>
    </source>
</evidence>
<evidence type="ECO:0000256" key="12">
    <source>
        <dbReference type="ARBA" id="ARBA00056581"/>
    </source>
</evidence>
<dbReference type="InterPro" id="IPR017441">
    <property type="entry name" value="Protein_kinase_ATP_BS"/>
</dbReference>
<proteinExistence type="inferred from homology"/>
<dbReference type="InterPro" id="IPR013543">
    <property type="entry name" value="Ca/CaM-dep_prot_kinase-assoc"/>
</dbReference>
<keyword evidence="6 14" id="KW-0547">Nucleotide-binding</keyword>
<organism evidence="16 17">
    <name type="scientific">Oncorhynchus tshawytscha</name>
    <name type="common">Chinook salmon</name>
    <name type="synonym">Salmo tshawytscha</name>
    <dbReference type="NCBI Taxonomy" id="74940"/>
    <lineage>
        <taxon>Eukaryota</taxon>
        <taxon>Metazoa</taxon>
        <taxon>Chordata</taxon>
        <taxon>Craniata</taxon>
        <taxon>Vertebrata</taxon>
        <taxon>Euteleostomi</taxon>
        <taxon>Actinopterygii</taxon>
        <taxon>Neopterygii</taxon>
        <taxon>Teleostei</taxon>
        <taxon>Protacanthopterygii</taxon>
        <taxon>Salmoniformes</taxon>
        <taxon>Salmonidae</taxon>
        <taxon>Salmoninae</taxon>
        <taxon>Oncorhynchus</taxon>
    </lineage>
</organism>
<evidence type="ECO:0000256" key="5">
    <source>
        <dbReference type="ARBA" id="ARBA00022679"/>
    </source>
</evidence>
<evidence type="ECO:0000256" key="1">
    <source>
        <dbReference type="ARBA" id="ARBA00005354"/>
    </source>
</evidence>
<evidence type="ECO:0000259" key="15">
    <source>
        <dbReference type="PROSITE" id="PS50011"/>
    </source>
</evidence>
<keyword evidence="3" id="KW-0723">Serine/threonine-protein kinase</keyword>
<feature type="domain" description="Protein kinase" evidence="15">
    <location>
        <begin position="14"/>
        <end position="272"/>
    </location>
</feature>
<dbReference type="CDD" id="cd14086">
    <property type="entry name" value="STKc_CaMKII"/>
    <property type="match status" value="1"/>
</dbReference>
<dbReference type="GO" id="GO:0005516">
    <property type="term" value="F:calmodulin binding"/>
    <property type="evidence" value="ECO:0007669"/>
    <property type="project" value="UniProtKB-KW"/>
</dbReference>
<evidence type="ECO:0000256" key="7">
    <source>
        <dbReference type="ARBA" id="ARBA00022777"/>
    </source>
</evidence>
<dbReference type="GO" id="GO:0043226">
    <property type="term" value="C:organelle"/>
    <property type="evidence" value="ECO:0007669"/>
    <property type="project" value="UniProtKB-ARBA"/>
</dbReference>
<accession>A0AAZ3P884</accession>
<reference evidence="16" key="2">
    <citation type="submission" date="2025-08" db="UniProtKB">
        <authorList>
            <consortium name="Ensembl"/>
        </authorList>
    </citation>
    <scope>IDENTIFICATION</scope>
</reference>
<keyword evidence="7" id="KW-0418">Kinase</keyword>
<dbReference type="PROSITE" id="PS00108">
    <property type="entry name" value="PROTEIN_KINASE_ST"/>
    <property type="match status" value="1"/>
</dbReference>
<evidence type="ECO:0000256" key="9">
    <source>
        <dbReference type="ARBA" id="ARBA00022860"/>
    </source>
</evidence>
<evidence type="ECO:0000256" key="10">
    <source>
        <dbReference type="ARBA" id="ARBA00047307"/>
    </source>
</evidence>
<dbReference type="Pfam" id="PF08332">
    <property type="entry name" value="CaMKII_AD"/>
    <property type="match status" value="1"/>
</dbReference>
<name>A0AAZ3P884_ONCTS</name>
<evidence type="ECO:0000256" key="3">
    <source>
        <dbReference type="ARBA" id="ARBA00022527"/>
    </source>
</evidence>
<dbReference type="EC" id="2.7.11.17" evidence="2"/>
<dbReference type="GO" id="GO:0005524">
    <property type="term" value="F:ATP binding"/>
    <property type="evidence" value="ECO:0007669"/>
    <property type="project" value="UniProtKB-UniRule"/>
</dbReference>
<dbReference type="Ensembl" id="ENSOTST00005125907.1">
    <property type="protein sequence ID" value="ENSOTSP00005112710.1"/>
    <property type="gene ID" value="ENSOTSG00005006335.2"/>
</dbReference>
<evidence type="ECO:0000256" key="4">
    <source>
        <dbReference type="ARBA" id="ARBA00022553"/>
    </source>
</evidence>
<dbReference type="Pfam" id="PF00069">
    <property type="entry name" value="Pkinase"/>
    <property type="match status" value="1"/>
</dbReference>
<dbReference type="Gene3D" id="3.30.200.20">
    <property type="entry name" value="Phosphorylase Kinase, domain 1"/>
    <property type="match status" value="1"/>
</dbReference>
<evidence type="ECO:0000256" key="14">
    <source>
        <dbReference type="PROSITE-ProRule" id="PRU10141"/>
    </source>
</evidence>
<gene>
    <name evidence="16" type="primary">LOC112223409</name>
</gene>
<feature type="binding site" evidence="14">
    <location>
        <position position="43"/>
    </location>
    <ligand>
        <name>ATP</name>
        <dbReference type="ChEBI" id="CHEBI:30616"/>
    </ligand>
</feature>
<dbReference type="Gene3D" id="1.10.510.10">
    <property type="entry name" value="Transferase(Phosphotransferase) domain 1"/>
    <property type="match status" value="1"/>
</dbReference>
<keyword evidence="5" id="KW-0808">Transferase</keyword>
<dbReference type="InterPro" id="IPR011009">
    <property type="entry name" value="Kinase-like_dom_sf"/>
</dbReference>
<dbReference type="SUPFAM" id="SSF56112">
    <property type="entry name" value="Protein kinase-like (PK-like)"/>
    <property type="match status" value="1"/>
</dbReference>
<comment type="subunit">
    <text evidence="13">CAMK2 is composed of four different chains: alpha, beta, gamma, and delta. The different isoforms assemble into homo- or heteromultimeric holoenzymes composed of 8 to 12 subunits.</text>
</comment>
<comment type="catalytic activity">
    <reaction evidence="11">
        <text>L-seryl-[protein] + ATP = O-phospho-L-seryl-[protein] + ADP + H(+)</text>
        <dbReference type="Rhea" id="RHEA:17989"/>
        <dbReference type="Rhea" id="RHEA-COMP:9863"/>
        <dbReference type="Rhea" id="RHEA-COMP:11604"/>
        <dbReference type="ChEBI" id="CHEBI:15378"/>
        <dbReference type="ChEBI" id="CHEBI:29999"/>
        <dbReference type="ChEBI" id="CHEBI:30616"/>
        <dbReference type="ChEBI" id="CHEBI:83421"/>
        <dbReference type="ChEBI" id="CHEBI:456216"/>
        <dbReference type="EC" id="2.7.11.17"/>
    </reaction>
</comment>
<dbReference type="GeneTree" id="ENSGT00940000156481"/>
<keyword evidence="4" id="KW-0597">Phosphoprotein</keyword>
<dbReference type="AlphaFoldDB" id="A0AAZ3P884"/>
<dbReference type="FunFam" id="3.10.450.50:FF:000001">
    <property type="entry name" value="calcium/calmodulin-dependent protein kinase type II subunit gamma isoform X1"/>
    <property type="match status" value="1"/>
</dbReference>
<dbReference type="FunFam" id="1.10.510.10:FF:000001">
    <property type="entry name" value="Calcium/calmodulin-dependent protein kinase type II subunit delta"/>
    <property type="match status" value="1"/>
</dbReference>
<reference evidence="16" key="3">
    <citation type="submission" date="2025-09" db="UniProtKB">
        <authorList>
            <consortium name="Ensembl"/>
        </authorList>
    </citation>
    <scope>IDENTIFICATION</scope>
</reference>
<comment type="similarity">
    <text evidence="1">Belongs to the protein kinase superfamily. CAMK Ser/Thr protein kinase family. CaMK subfamily.</text>
</comment>
<evidence type="ECO:0000256" key="11">
    <source>
        <dbReference type="ARBA" id="ARBA00047430"/>
    </source>
</evidence>
<evidence type="ECO:0000256" key="2">
    <source>
        <dbReference type="ARBA" id="ARBA00012434"/>
    </source>
</evidence>
<dbReference type="GO" id="GO:0004683">
    <property type="term" value="F:calcium/calmodulin-dependent protein kinase activity"/>
    <property type="evidence" value="ECO:0007669"/>
    <property type="project" value="UniProtKB-EC"/>
</dbReference>
<dbReference type="SMART" id="SM00220">
    <property type="entry name" value="S_TKc"/>
    <property type="match status" value="1"/>
</dbReference>
<comment type="catalytic activity">
    <reaction evidence="10">
        <text>L-threonyl-[protein] + ATP = O-phospho-L-threonyl-[protein] + ADP + H(+)</text>
        <dbReference type="Rhea" id="RHEA:46608"/>
        <dbReference type="Rhea" id="RHEA-COMP:11060"/>
        <dbReference type="Rhea" id="RHEA-COMP:11605"/>
        <dbReference type="ChEBI" id="CHEBI:15378"/>
        <dbReference type="ChEBI" id="CHEBI:30013"/>
        <dbReference type="ChEBI" id="CHEBI:30616"/>
        <dbReference type="ChEBI" id="CHEBI:61977"/>
        <dbReference type="ChEBI" id="CHEBI:456216"/>
        <dbReference type="EC" id="2.7.11.17"/>
    </reaction>
</comment>
<dbReference type="Gene3D" id="3.10.450.50">
    <property type="match status" value="1"/>
</dbReference>
<dbReference type="Proteomes" id="UP000694402">
    <property type="component" value="Unassembled WGS sequence"/>
</dbReference>
<evidence type="ECO:0000256" key="13">
    <source>
        <dbReference type="ARBA" id="ARBA00064333"/>
    </source>
</evidence>